<evidence type="ECO:0000256" key="2">
    <source>
        <dbReference type="SAM" id="MobiDB-lite"/>
    </source>
</evidence>
<name>A0A517Z004_9PLAN</name>
<dbReference type="SUPFAM" id="SSF50156">
    <property type="entry name" value="PDZ domain-like"/>
    <property type="match status" value="1"/>
</dbReference>
<keyword evidence="6" id="KW-1185">Reference proteome</keyword>
<feature type="coiled-coil region" evidence="1">
    <location>
        <begin position="268"/>
        <end position="295"/>
    </location>
</feature>
<evidence type="ECO:0000259" key="4">
    <source>
        <dbReference type="PROSITE" id="PS50106"/>
    </source>
</evidence>
<accession>A0A517Z004</accession>
<dbReference type="RefSeq" id="WP_145366515.1">
    <property type="nucleotide sequence ID" value="NZ_CP036275.1"/>
</dbReference>
<dbReference type="SMART" id="SM00228">
    <property type="entry name" value="PDZ"/>
    <property type="match status" value="1"/>
</dbReference>
<gene>
    <name evidence="5" type="ORF">Mal4_01020</name>
</gene>
<protein>
    <submittedName>
        <fullName evidence="5">PDZ domain (Also known as DHR or GLGF)</fullName>
    </submittedName>
</protein>
<dbReference type="Gene3D" id="2.30.42.10">
    <property type="match status" value="1"/>
</dbReference>
<keyword evidence="3" id="KW-0732">Signal</keyword>
<evidence type="ECO:0000256" key="1">
    <source>
        <dbReference type="SAM" id="Coils"/>
    </source>
</evidence>
<dbReference type="EMBL" id="CP036275">
    <property type="protein sequence ID" value="QDU35820.1"/>
    <property type="molecule type" value="Genomic_DNA"/>
</dbReference>
<sequence length="301" mass="32184" precursor="true">MNGMPSRNHILCCLAALASAAFLSTSLVSAAPPADDVAAAPAAAITGAGENGAVVQGRIELKADDPAAIPQPRQLRPLVQPHTVIENGQLLIRRGDGSFEAIQLQGGPRNLIQLRANASASNSEFVIGLLLSESIDLARAQLHLGETGVAVRRVVPDSPAAKAGIEQHDIIIAAGDRDITSAQVLHEAIDEAGENELTLTILRGGVEQAVAVTPRRRGDVQPPRPDGQPELFSPDSPTEPGNRLPGGGFPWRGIPEEFSPPGRNERQIREMRKEINMLKERVEQLEQMIEKLTEVEQPAEE</sequence>
<dbReference type="PROSITE" id="PS50106">
    <property type="entry name" value="PDZ"/>
    <property type="match status" value="1"/>
</dbReference>
<proteinExistence type="predicted"/>
<dbReference type="Proteomes" id="UP000320496">
    <property type="component" value="Chromosome"/>
</dbReference>
<evidence type="ECO:0000256" key="3">
    <source>
        <dbReference type="SAM" id="SignalP"/>
    </source>
</evidence>
<keyword evidence="1" id="KW-0175">Coiled coil</keyword>
<feature type="chain" id="PRO_5021802519" evidence="3">
    <location>
        <begin position="31"/>
        <end position="301"/>
    </location>
</feature>
<organism evidence="5 6">
    <name type="scientific">Maioricimonas rarisocia</name>
    <dbReference type="NCBI Taxonomy" id="2528026"/>
    <lineage>
        <taxon>Bacteria</taxon>
        <taxon>Pseudomonadati</taxon>
        <taxon>Planctomycetota</taxon>
        <taxon>Planctomycetia</taxon>
        <taxon>Planctomycetales</taxon>
        <taxon>Planctomycetaceae</taxon>
        <taxon>Maioricimonas</taxon>
    </lineage>
</organism>
<evidence type="ECO:0000313" key="5">
    <source>
        <dbReference type="EMBL" id="QDU35820.1"/>
    </source>
</evidence>
<dbReference type="InterPro" id="IPR036034">
    <property type="entry name" value="PDZ_sf"/>
</dbReference>
<feature type="signal peptide" evidence="3">
    <location>
        <begin position="1"/>
        <end position="30"/>
    </location>
</feature>
<dbReference type="InterPro" id="IPR001478">
    <property type="entry name" value="PDZ"/>
</dbReference>
<feature type="domain" description="PDZ" evidence="4">
    <location>
        <begin position="111"/>
        <end position="190"/>
    </location>
</feature>
<dbReference type="Pfam" id="PF13180">
    <property type="entry name" value="PDZ_2"/>
    <property type="match status" value="1"/>
</dbReference>
<dbReference type="OrthoDB" id="255789at2"/>
<reference evidence="5 6" key="1">
    <citation type="submission" date="2019-02" db="EMBL/GenBank/DDBJ databases">
        <title>Deep-cultivation of Planctomycetes and their phenomic and genomic characterization uncovers novel biology.</title>
        <authorList>
            <person name="Wiegand S."/>
            <person name="Jogler M."/>
            <person name="Boedeker C."/>
            <person name="Pinto D."/>
            <person name="Vollmers J."/>
            <person name="Rivas-Marin E."/>
            <person name="Kohn T."/>
            <person name="Peeters S.H."/>
            <person name="Heuer A."/>
            <person name="Rast P."/>
            <person name="Oberbeckmann S."/>
            <person name="Bunk B."/>
            <person name="Jeske O."/>
            <person name="Meyerdierks A."/>
            <person name="Storesund J.E."/>
            <person name="Kallscheuer N."/>
            <person name="Luecker S."/>
            <person name="Lage O.M."/>
            <person name="Pohl T."/>
            <person name="Merkel B.J."/>
            <person name="Hornburger P."/>
            <person name="Mueller R.-W."/>
            <person name="Bruemmer F."/>
            <person name="Labrenz M."/>
            <person name="Spormann A.M."/>
            <person name="Op den Camp H."/>
            <person name="Overmann J."/>
            <person name="Amann R."/>
            <person name="Jetten M.S.M."/>
            <person name="Mascher T."/>
            <person name="Medema M.H."/>
            <person name="Devos D.P."/>
            <person name="Kaster A.-K."/>
            <person name="Ovreas L."/>
            <person name="Rohde M."/>
            <person name="Galperin M.Y."/>
            <person name="Jogler C."/>
        </authorList>
    </citation>
    <scope>NUCLEOTIDE SEQUENCE [LARGE SCALE GENOMIC DNA]</scope>
    <source>
        <strain evidence="5 6">Mal4</strain>
    </source>
</reference>
<dbReference type="KEGG" id="mri:Mal4_01020"/>
<feature type="region of interest" description="Disordered" evidence="2">
    <location>
        <begin position="214"/>
        <end position="267"/>
    </location>
</feature>
<evidence type="ECO:0000313" key="6">
    <source>
        <dbReference type="Proteomes" id="UP000320496"/>
    </source>
</evidence>
<dbReference type="AlphaFoldDB" id="A0A517Z004"/>